<evidence type="ECO:0000256" key="1">
    <source>
        <dbReference type="SAM" id="MobiDB-lite"/>
    </source>
</evidence>
<dbReference type="InterPro" id="IPR021833">
    <property type="entry name" value="DUF3425"/>
</dbReference>
<dbReference type="Proteomes" id="UP000244855">
    <property type="component" value="Unassembled WGS sequence"/>
</dbReference>
<protein>
    <submittedName>
        <fullName evidence="2">Uncharacterized protein</fullName>
    </submittedName>
</protein>
<gene>
    <name evidence="2" type="ORF">DM02DRAFT_610937</name>
</gene>
<reference evidence="2 3" key="1">
    <citation type="journal article" date="2018" name="Sci. Rep.">
        <title>Comparative genomics provides insights into the lifestyle and reveals functional heterogeneity of dark septate endophytic fungi.</title>
        <authorList>
            <person name="Knapp D.G."/>
            <person name="Nemeth J.B."/>
            <person name="Barry K."/>
            <person name="Hainaut M."/>
            <person name="Henrissat B."/>
            <person name="Johnson J."/>
            <person name="Kuo A."/>
            <person name="Lim J.H.P."/>
            <person name="Lipzen A."/>
            <person name="Nolan M."/>
            <person name="Ohm R.A."/>
            <person name="Tamas L."/>
            <person name="Grigoriev I.V."/>
            <person name="Spatafora J.W."/>
            <person name="Nagy L.G."/>
            <person name="Kovacs G.M."/>
        </authorList>
    </citation>
    <scope>NUCLEOTIDE SEQUENCE [LARGE SCALE GENOMIC DNA]</scope>
    <source>
        <strain evidence="2 3">DSE2036</strain>
    </source>
</reference>
<accession>A0A2V1E3F4</accession>
<dbReference type="PANTHER" id="PTHR38116:SF9">
    <property type="entry name" value="BZIP DOMAIN-CONTAINING PROTEIN"/>
    <property type="match status" value="1"/>
</dbReference>
<name>A0A2V1E3F4_9PLEO</name>
<proteinExistence type="predicted"/>
<feature type="region of interest" description="Disordered" evidence="1">
    <location>
        <begin position="1"/>
        <end position="20"/>
    </location>
</feature>
<dbReference type="AlphaFoldDB" id="A0A2V1E3F4"/>
<feature type="compositionally biased region" description="Polar residues" evidence="1">
    <location>
        <begin position="8"/>
        <end position="18"/>
    </location>
</feature>
<dbReference type="Pfam" id="PF11905">
    <property type="entry name" value="DUF3425"/>
    <property type="match status" value="1"/>
</dbReference>
<dbReference type="PANTHER" id="PTHR38116">
    <property type="entry name" value="CHROMOSOME 7, WHOLE GENOME SHOTGUN SEQUENCE"/>
    <property type="match status" value="1"/>
</dbReference>
<keyword evidence="3" id="KW-1185">Reference proteome</keyword>
<evidence type="ECO:0000313" key="3">
    <source>
        <dbReference type="Proteomes" id="UP000244855"/>
    </source>
</evidence>
<sequence>MATLEAQAKNQKSTQFMGSPQDVPGLAAILPDSASANTSMQLSIDQNSSSFVSPMLEFGGDLLDEQLLEDFNLQDPEIINFFSEVPSSSSGASHSSTIANANSSTTTTTPAPTFSIGSDGAQLAVPCLEATRAALTIVETMGFTDIVWNPNYLHTFPSWIPLHKLPPNLHPTPAQLTIPHHPFFDVLPWPSIRQKLIFMMAMPSGFRPPVARGSDPQSLSQTEAVQRLIMHLDDMSDGIRVHGNVVGWGESNEMVEEAWEIGEAFFQNWWWCIDDDAVRVTNRRRRERGLGPLRIKQ</sequence>
<evidence type="ECO:0000313" key="2">
    <source>
        <dbReference type="EMBL" id="PVI05068.1"/>
    </source>
</evidence>
<dbReference type="EMBL" id="KZ805316">
    <property type="protein sequence ID" value="PVI05068.1"/>
    <property type="molecule type" value="Genomic_DNA"/>
</dbReference>
<feature type="region of interest" description="Disordered" evidence="1">
    <location>
        <begin position="92"/>
        <end position="113"/>
    </location>
</feature>
<dbReference type="STRING" id="97972.A0A2V1E3F4"/>
<dbReference type="OrthoDB" id="5973539at2759"/>
<organism evidence="2 3">
    <name type="scientific">Periconia macrospinosa</name>
    <dbReference type="NCBI Taxonomy" id="97972"/>
    <lineage>
        <taxon>Eukaryota</taxon>
        <taxon>Fungi</taxon>
        <taxon>Dikarya</taxon>
        <taxon>Ascomycota</taxon>
        <taxon>Pezizomycotina</taxon>
        <taxon>Dothideomycetes</taxon>
        <taxon>Pleosporomycetidae</taxon>
        <taxon>Pleosporales</taxon>
        <taxon>Massarineae</taxon>
        <taxon>Periconiaceae</taxon>
        <taxon>Periconia</taxon>
    </lineage>
</organism>